<feature type="domain" description="DUF7840" evidence="2">
    <location>
        <begin position="406"/>
        <end position="502"/>
    </location>
</feature>
<dbReference type="Pfam" id="PF13387">
    <property type="entry name" value="Lnb_N"/>
    <property type="match status" value="1"/>
</dbReference>
<evidence type="ECO:0000259" key="2">
    <source>
        <dbReference type="Pfam" id="PF25222"/>
    </source>
</evidence>
<dbReference type="Pfam" id="PF25222">
    <property type="entry name" value="DUF7840"/>
    <property type="match status" value="1"/>
</dbReference>
<evidence type="ECO:0000259" key="3">
    <source>
        <dbReference type="Pfam" id="PF25225"/>
    </source>
</evidence>
<feature type="domain" description="Lnb N-terminal periplasmic" evidence="1">
    <location>
        <begin position="133"/>
        <end position="301"/>
    </location>
</feature>
<dbReference type="InterPro" id="IPR025178">
    <property type="entry name" value="Lnb_N"/>
</dbReference>
<evidence type="ECO:0000313" key="4">
    <source>
        <dbReference type="EMBL" id="KAB2934355.1"/>
    </source>
</evidence>
<feature type="domain" description="DUF7843" evidence="3">
    <location>
        <begin position="34"/>
        <end position="113"/>
    </location>
</feature>
<dbReference type="InterPro" id="IPR057162">
    <property type="entry name" value="DUF7840"/>
</dbReference>
<name>A0A833LYA1_9LEPT</name>
<proteinExistence type="predicted"/>
<dbReference type="AlphaFoldDB" id="A0A833LYA1"/>
<evidence type="ECO:0000313" key="5">
    <source>
        <dbReference type="Proteomes" id="UP000460298"/>
    </source>
</evidence>
<sequence length="664" mass="76301">MFRTSVVISIFSFIFPVSLIAGDPTVIKQLAIDKKLHEAPYWHVLLHYRKTWGGFESEVDGELFFLSARGKTDPAEELSATVDGFFLPLTSIRREDIESHPRCAFPARYRFIRDSLSLTDADFPSIPCRNFEIYRSDFNARSVSYMFASYYMAAPASIYGHTFMKFNTDRADREELLDHAVNFAANPGDLDFFRYALYGLLGGYYGNYSLLPYHMKVREYNDMEDRDLWEYELNLTDRQIYLLQLHLWELAGRSSFRYYFATENCSYQLLTLIEAAAPEAELSSEYGGWVIPSETVKLLVNRGLVREVRYRPSARSALRQRMKQLTESERDYVMAVIESRLEPLLPPTEKNTYLYDTVLAALLYKKDQGDWTHEDRQYYRKLLLQRTQMPSFEDNRKYEPESTRVDQGHAPVMLRLGIGQDRDGLASRFVFRPIYQDFLAADTGYMPFSEIEVFSLRVRASQEAKPRIESARLMYLYSLSPADGISLAPSYMVDVGMRTVRARTVKRSPALTSDAALFMQSETIKEAVERDRHPELTLAHELLLGIREETVYRPVAYADVLYGLSTGNVYSSSRFRYATGLLGGATVESGKASYIIPRASAVFVGGTQTMRSHLQGNCYAGNVRNGCEIQMGFGFTPMKNHELRLEGIYGKETREYFVSYSHYF</sequence>
<dbReference type="EMBL" id="WBUI01000003">
    <property type="protein sequence ID" value="KAB2934355.1"/>
    <property type="molecule type" value="Genomic_DNA"/>
</dbReference>
<reference evidence="4 5" key="1">
    <citation type="submission" date="2019-10" db="EMBL/GenBank/DDBJ databases">
        <title>Extracellular Electron Transfer in a Candidatus Methanoperedens spp. Enrichment Culture.</title>
        <authorList>
            <person name="Berger S."/>
            <person name="Rangel Shaw D."/>
            <person name="Berben T."/>
            <person name="In 'T Zandt M."/>
            <person name="Frank J."/>
            <person name="Reimann J."/>
            <person name="Jetten M.S.M."/>
            <person name="Welte C.U."/>
        </authorList>
    </citation>
    <scope>NUCLEOTIDE SEQUENCE [LARGE SCALE GENOMIC DNA]</scope>
    <source>
        <strain evidence="4">SB12</strain>
    </source>
</reference>
<organism evidence="4 5">
    <name type="scientific">Leptonema illini</name>
    <dbReference type="NCBI Taxonomy" id="183"/>
    <lineage>
        <taxon>Bacteria</taxon>
        <taxon>Pseudomonadati</taxon>
        <taxon>Spirochaetota</taxon>
        <taxon>Spirochaetia</taxon>
        <taxon>Leptospirales</taxon>
        <taxon>Leptospiraceae</taxon>
        <taxon>Leptonema</taxon>
    </lineage>
</organism>
<dbReference type="InterPro" id="IPR057165">
    <property type="entry name" value="DUF7843"/>
</dbReference>
<accession>A0A833LYA1</accession>
<evidence type="ECO:0000259" key="1">
    <source>
        <dbReference type="Pfam" id="PF13387"/>
    </source>
</evidence>
<protein>
    <submittedName>
        <fullName evidence="4">DUF4105 domain-containing protein</fullName>
    </submittedName>
</protein>
<dbReference type="Proteomes" id="UP000460298">
    <property type="component" value="Unassembled WGS sequence"/>
</dbReference>
<dbReference type="Pfam" id="PF25225">
    <property type="entry name" value="DUF7843"/>
    <property type="match status" value="1"/>
</dbReference>
<gene>
    <name evidence="4" type="ORF">F9K24_04835</name>
</gene>
<comment type="caution">
    <text evidence="4">The sequence shown here is derived from an EMBL/GenBank/DDBJ whole genome shotgun (WGS) entry which is preliminary data.</text>
</comment>